<evidence type="ECO:0000256" key="2">
    <source>
        <dbReference type="SAM" id="Phobius"/>
    </source>
</evidence>
<name>A0A183JQH2_9TREM</name>
<reference evidence="3 4" key="2">
    <citation type="submission" date="2018-11" db="EMBL/GenBank/DDBJ databases">
        <authorList>
            <consortium name="Pathogen Informatics"/>
        </authorList>
    </citation>
    <scope>NUCLEOTIDE SEQUENCE [LARGE SCALE GENOMIC DNA]</scope>
    <source>
        <strain evidence="3">Dakar</strain>
        <strain evidence="4">Dakar, Senegal</strain>
    </source>
</reference>
<evidence type="ECO:0000313" key="3">
    <source>
        <dbReference type="EMBL" id="VDO91855.1"/>
    </source>
</evidence>
<feature type="coiled-coil region" evidence="1">
    <location>
        <begin position="15"/>
        <end position="49"/>
    </location>
</feature>
<sequence>METDMSKMNKNGIELEIKAENRTFYKTKLEHLENELSQLRCNFKKEQCMPKCENNQSMETLIEINPTIMNDGKMFVLMCCMTLYVVTKVLPFLRNILLSVL</sequence>
<evidence type="ECO:0000256" key="1">
    <source>
        <dbReference type="SAM" id="Coils"/>
    </source>
</evidence>
<dbReference type="AlphaFoldDB" id="A0A183JQH2"/>
<protein>
    <submittedName>
        <fullName evidence="3 5">Uncharacterized protein</fullName>
    </submittedName>
</protein>
<reference evidence="5" key="1">
    <citation type="submission" date="2016-06" db="UniProtKB">
        <authorList>
            <consortium name="WormBaseParasite"/>
        </authorList>
    </citation>
    <scope>IDENTIFICATION</scope>
</reference>
<proteinExistence type="predicted"/>
<organism evidence="5">
    <name type="scientific">Schistosoma curassoni</name>
    <dbReference type="NCBI Taxonomy" id="6186"/>
    <lineage>
        <taxon>Eukaryota</taxon>
        <taxon>Metazoa</taxon>
        <taxon>Spiralia</taxon>
        <taxon>Lophotrochozoa</taxon>
        <taxon>Platyhelminthes</taxon>
        <taxon>Trematoda</taxon>
        <taxon>Digenea</taxon>
        <taxon>Strigeidida</taxon>
        <taxon>Schistosomatoidea</taxon>
        <taxon>Schistosomatidae</taxon>
        <taxon>Schistosoma</taxon>
    </lineage>
</organism>
<gene>
    <name evidence="3" type="ORF">SCUD_LOCUS4961</name>
</gene>
<accession>A0A183JQH2</accession>
<dbReference type="Proteomes" id="UP000279833">
    <property type="component" value="Unassembled WGS sequence"/>
</dbReference>
<dbReference type="EMBL" id="UZAK01007271">
    <property type="protein sequence ID" value="VDO91855.1"/>
    <property type="molecule type" value="Genomic_DNA"/>
</dbReference>
<keyword evidence="2" id="KW-0812">Transmembrane</keyword>
<feature type="transmembrane region" description="Helical" evidence="2">
    <location>
        <begin position="74"/>
        <end position="93"/>
    </location>
</feature>
<evidence type="ECO:0000313" key="4">
    <source>
        <dbReference type="Proteomes" id="UP000279833"/>
    </source>
</evidence>
<keyword evidence="4" id="KW-1185">Reference proteome</keyword>
<keyword evidence="1" id="KW-0175">Coiled coil</keyword>
<keyword evidence="2" id="KW-0472">Membrane</keyword>
<keyword evidence="2" id="KW-1133">Transmembrane helix</keyword>
<evidence type="ECO:0000313" key="5">
    <source>
        <dbReference type="WBParaSite" id="SCUD_0000496001-mRNA-1"/>
    </source>
</evidence>
<dbReference type="WBParaSite" id="SCUD_0000496001-mRNA-1">
    <property type="protein sequence ID" value="SCUD_0000496001-mRNA-1"/>
    <property type="gene ID" value="SCUD_0000496001"/>
</dbReference>